<organism evidence="1 2">
    <name type="scientific">Clostridium neuense</name>
    <dbReference type="NCBI Taxonomy" id="1728934"/>
    <lineage>
        <taxon>Bacteria</taxon>
        <taxon>Bacillati</taxon>
        <taxon>Bacillota</taxon>
        <taxon>Clostridia</taxon>
        <taxon>Eubacteriales</taxon>
        <taxon>Clostridiaceae</taxon>
        <taxon>Clostridium</taxon>
    </lineage>
</organism>
<dbReference type="SUPFAM" id="SSF52540">
    <property type="entry name" value="P-loop containing nucleoside triphosphate hydrolases"/>
    <property type="match status" value="1"/>
</dbReference>
<evidence type="ECO:0000313" key="2">
    <source>
        <dbReference type="Proteomes" id="UP001623592"/>
    </source>
</evidence>
<keyword evidence="2" id="KW-1185">Reference proteome</keyword>
<proteinExistence type="predicted"/>
<name>A0ABW8TLK4_9CLOT</name>
<protein>
    <submittedName>
        <fullName evidence="1">AAA family ATPase</fullName>
    </submittedName>
</protein>
<dbReference type="RefSeq" id="WP_406788486.1">
    <property type="nucleotide sequence ID" value="NZ_JBJIAA010000013.1"/>
</dbReference>
<reference evidence="1 2" key="1">
    <citation type="submission" date="2024-11" db="EMBL/GenBank/DDBJ databases">
        <authorList>
            <person name="Heng Y.C."/>
            <person name="Lim A.C.H."/>
            <person name="Lee J.K.Y."/>
            <person name="Kittelmann S."/>
        </authorList>
    </citation>
    <scope>NUCLEOTIDE SEQUENCE [LARGE SCALE GENOMIC DNA]</scope>
    <source>
        <strain evidence="1 2">WILCCON 0114</strain>
    </source>
</reference>
<dbReference type="EMBL" id="JBJIAA010000013">
    <property type="protein sequence ID" value="MFL0251834.1"/>
    <property type="molecule type" value="Genomic_DNA"/>
</dbReference>
<dbReference type="InterPro" id="IPR027417">
    <property type="entry name" value="P-loop_NTPase"/>
</dbReference>
<dbReference type="Proteomes" id="UP001623592">
    <property type="component" value="Unassembled WGS sequence"/>
</dbReference>
<dbReference type="Pfam" id="PF13671">
    <property type="entry name" value="AAA_33"/>
    <property type="match status" value="1"/>
</dbReference>
<accession>A0ABW8TLK4</accession>
<evidence type="ECO:0000313" key="1">
    <source>
        <dbReference type="EMBL" id="MFL0251834.1"/>
    </source>
</evidence>
<sequence>MEKKLILVGSPPACGKSYVSMELCKSLNNPVYLDKDSIIPLSKKVFEAANEPVNRSSAFFEKYVRDAEYVAIMEVAFESLKFNDHVVVNAPFSKEYRNKEYIQNLREKLKDYEADLVPVWVSCDVEVCHERMIKRNSERDTWKLEHWDEYIKGRDYSVPDLDGVYVINNSSAESFKKDLEGLLKVL</sequence>
<comment type="caution">
    <text evidence="1">The sequence shown here is derived from an EMBL/GenBank/DDBJ whole genome shotgun (WGS) entry which is preliminary data.</text>
</comment>
<dbReference type="Gene3D" id="3.40.50.300">
    <property type="entry name" value="P-loop containing nucleotide triphosphate hydrolases"/>
    <property type="match status" value="1"/>
</dbReference>
<gene>
    <name evidence="1" type="ORF">ACJDT4_15555</name>
</gene>